<evidence type="ECO:0000313" key="2">
    <source>
        <dbReference type="Proteomes" id="UP001652740"/>
    </source>
</evidence>
<name>A0A6J1X4I2_GALME</name>
<dbReference type="RefSeq" id="XP_026764676.3">
    <property type="nucleotide sequence ID" value="XM_026908875.3"/>
</dbReference>
<feature type="coiled-coil region" evidence="1">
    <location>
        <begin position="158"/>
        <end position="238"/>
    </location>
</feature>
<keyword evidence="1" id="KW-0175">Coiled coil</keyword>
<dbReference type="GeneID" id="113523013"/>
<protein>
    <submittedName>
        <fullName evidence="3">Uncharacterized protein LOC113523013 isoform X1</fullName>
    </submittedName>
</protein>
<reference evidence="3" key="1">
    <citation type="submission" date="2025-08" db="UniProtKB">
        <authorList>
            <consortium name="RefSeq"/>
        </authorList>
    </citation>
    <scope>IDENTIFICATION</scope>
    <source>
        <tissue evidence="3">Whole larvae</tissue>
    </source>
</reference>
<accession>A0A6J1X4I2</accession>
<dbReference type="KEGG" id="gmw:113523013"/>
<dbReference type="InParanoid" id="A0A6J1X4I2"/>
<dbReference type="Proteomes" id="UP001652740">
    <property type="component" value="Unplaced"/>
</dbReference>
<sequence>MNEFECLEEEVKELLQNYKHKKATVYEPCTPNNIKECLIGLSEELGLCNVNYNFKPHIDIENGILEPEALIKLINAVWALLHYHKNTLEKTNRLEEQNHIFENNNKQLTGSISKLKDKLNIEKNESRACVATAQRVSDRSDELLQSLMETRAKLLRLTKQKEANEKSFRNEITKLKKENEKLLDRLRSKSGTRASCGEVCDSTLLHLKERERKHQAVITQLQTNNQELLEEVLALKEEILLGGFGNLEIENNKK</sequence>
<dbReference type="AlphaFoldDB" id="A0A6J1X4I2"/>
<proteinExistence type="predicted"/>
<organism evidence="2 3">
    <name type="scientific">Galleria mellonella</name>
    <name type="common">Greater wax moth</name>
    <dbReference type="NCBI Taxonomy" id="7137"/>
    <lineage>
        <taxon>Eukaryota</taxon>
        <taxon>Metazoa</taxon>
        <taxon>Ecdysozoa</taxon>
        <taxon>Arthropoda</taxon>
        <taxon>Hexapoda</taxon>
        <taxon>Insecta</taxon>
        <taxon>Pterygota</taxon>
        <taxon>Neoptera</taxon>
        <taxon>Endopterygota</taxon>
        <taxon>Lepidoptera</taxon>
        <taxon>Glossata</taxon>
        <taxon>Ditrysia</taxon>
        <taxon>Pyraloidea</taxon>
        <taxon>Pyralidae</taxon>
        <taxon>Galleriinae</taxon>
        <taxon>Galleria</taxon>
    </lineage>
</organism>
<evidence type="ECO:0000313" key="3">
    <source>
        <dbReference type="RefSeq" id="XP_026764676.3"/>
    </source>
</evidence>
<gene>
    <name evidence="3" type="primary">LOC113523013</name>
</gene>
<keyword evidence="2" id="KW-1185">Reference proteome</keyword>
<evidence type="ECO:0000256" key="1">
    <source>
        <dbReference type="SAM" id="Coils"/>
    </source>
</evidence>